<name>A0A9P9FS24_9HYPO</name>
<sequence>MNPKDWMAILACFASHGLFAKPTDAYLEVDVAIIGGGATGAYAAIRLREDYDKSVLVIDKANRLGGHVHAYKPGPNERPINYGVQAYLNRNTTASFFERFNVSLIDPEISDYIELLFLTKNVDFSTGLTVDVDYGPLDAVGVPVALLRYLELAVKYQPWFENGYFQTGDVPEDLLLPFGEFLEKYDLGGSLGILRNLLWLSDALNTPTWFVMAVVGQPQIAAFGLGLAGPSFKWPETYSSETLFDRVLDTLGDDVLLESTVAQSYRTSGGVELVVQTPFGEKKVKAKKLLIAATPSPENVGNWDLDENEQDIFSKFSWESLYVGVIGKTGLPSRVTGIRNAADNAADFYLPHGDFVDAFDRAGSLINGAQDLWTTRVIGQSGLSSEEARSLIQRTFNQIDSAGTYSIEQPELLAFVSHGATVPKVSPEALKAGFYEQLYALQGQRSTFWTGLAWAPDYTPILWDFTEKLFPQILQDL</sequence>
<proteinExistence type="predicted"/>
<evidence type="ECO:0000313" key="1">
    <source>
        <dbReference type="EMBL" id="KAH7175219.1"/>
    </source>
</evidence>
<dbReference type="AlphaFoldDB" id="A0A9P9FS24"/>
<dbReference type="Gene3D" id="1.10.405.20">
    <property type="match status" value="1"/>
</dbReference>
<protein>
    <submittedName>
        <fullName evidence="1">Uncharacterized protein</fullName>
    </submittedName>
</protein>
<dbReference type="Proteomes" id="UP000738349">
    <property type="component" value="Unassembled WGS sequence"/>
</dbReference>
<dbReference type="EMBL" id="JAGMUV010000001">
    <property type="protein sequence ID" value="KAH7175219.1"/>
    <property type="molecule type" value="Genomic_DNA"/>
</dbReference>
<dbReference type="Gene3D" id="3.50.50.60">
    <property type="entry name" value="FAD/NAD(P)-binding domain"/>
    <property type="match status" value="1"/>
</dbReference>
<accession>A0A9P9FS24</accession>
<dbReference type="SUPFAM" id="SSF51905">
    <property type="entry name" value="FAD/NAD(P)-binding domain"/>
    <property type="match status" value="1"/>
</dbReference>
<reference evidence="1" key="1">
    <citation type="journal article" date="2021" name="Nat. Commun.">
        <title>Genetic determinants of endophytism in the Arabidopsis root mycobiome.</title>
        <authorList>
            <person name="Mesny F."/>
            <person name="Miyauchi S."/>
            <person name="Thiergart T."/>
            <person name="Pickel B."/>
            <person name="Atanasova L."/>
            <person name="Karlsson M."/>
            <person name="Huettel B."/>
            <person name="Barry K.W."/>
            <person name="Haridas S."/>
            <person name="Chen C."/>
            <person name="Bauer D."/>
            <person name="Andreopoulos W."/>
            <person name="Pangilinan J."/>
            <person name="LaButti K."/>
            <person name="Riley R."/>
            <person name="Lipzen A."/>
            <person name="Clum A."/>
            <person name="Drula E."/>
            <person name="Henrissat B."/>
            <person name="Kohler A."/>
            <person name="Grigoriev I.V."/>
            <person name="Martin F.M."/>
            <person name="Hacquard S."/>
        </authorList>
    </citation>
    <scope>NUCLEOTIDE SEQUENCE</scope>
    <source>
        <strain evidence="1">MPI-CAGE-AT-0147</strain>
    </source>
</reference>
<keyword evidence="2" id="KW-1185">Reference proteome</keyword>
<evidence type="ECO:0000313" key="2">
    <source>
        <dbReference type="Proteomes" id="UP000738349"/>
    </source>
</evidence>
<dbReference type="Pfam" id="PF13450">
    <property type="entry name" value="NAD_binding_8"/>
    <property type="match status" value="1"/>
</dbReference>
<dbReference type="OrthoDB" id="68575at2759"/>
<gene>
    <name evidence="1" type="ORF">EDB81DRAFT_673390</name>
</gene>
<dbReference type="Gene3D" id="3.30.70.1990">
    <property type="match status" value="1"/>
</dbReference>
<dbReference type="InterPro" id="IPR036188">
    <property type="entry name" value="FAD/NAD-bd_sf"/>
</dbReference>
<comment type="caution">
    <text evidence="1">The sequence shown here is derived from an EMBL/GenBank/DDBJ whole genome shotgun (WGS) entry which is preliminary data.</text>
</comment>
<organism evidence="1 2">
    <name type="scientific">Dactylonectria macrodidyma</name>
    <dbReference type="NCBI Taxonomy" id="307937"/>
    <lineage>
        <taxon>Eukaryota</taxon>
        <taxon>Fungi</taxon>
        <taxon>Dikarya</taxon>
        <taxon>Ascomycota</taxon>
        <taxon>Pezizomycotina</taxon>
        <taxon>Sordariomycetes</taxon>
        <taxon>Hypocreomycetidae</taxon>
        <taxon>Hypocreales</taxon>
        <taxon>Nectriaceae</taxon>
        <taxon>Dactylonectria</taxon>
    </lineage>
</organism>